<keyword evidence="1" id="KW-1133">Transmembrane helix</keyword>
<evidence type="ECO:0000256" key="1">
    <source>
        <dbReference type="SAM" id="Phobius"/>
    </source>
</evidence>
<keyword evidence="1" id="KW-0472">Membrane</keyword>
<sequence>MITTIVAAGDLLTAIPSLWNDMRYPLAICLIISGIVGGIVSIHKGFGAAAGKLIGGIALAAIALGAVGLTASVENTVNRHGGNVLTGQYGQ</sequence>
<proteinExistence type="predicted"/>
<keyword evidence="3" id="KW-1185">Reference proteome</keyword>
<protein>
    <submittedName>
        <fullName evidence="2">Uncharacterized protein</fullName>
    </submittedName>
</protein>
<gene>
    <name evidence="2" type="ORF">ABH38_19340</name>
</gene>
<dbReference type="OrthoDB" id="4638660at2"/>
<reference evidence="2 3" key="1">
    <citation type="submission" date="2015-05" db="EMBL/GenBank/DDBJ databases">
        <title>Genome sequence of Mycobacterium haemophilum.</title>
        <authorList>
            <person name="Greninger A.L."/>
            <person name="Cunningham G."/>
            <person name="Miller S."/>
        </authorList>
    </citation>
    <scope>NUCLEOTIDE SEQUENCE [LARGE SCALE GENOMIC DNA]</scope>
    <source>
        <strain evidence="3">UC1</strain>
    </source>
</reference>
<dbReference type="PATRIC" id="fig|29311.18.peg.3058"/>
<accession>A0A0I9TCQ5</accession>
<dbReference type="EMBL" id="LDPR01000029">
    <property type="protein sequence ID" value="KLO34287.1"/>
    <property type="molecule type" value="Genomic_DNA"/>
</dbReference>
<dbReference type="AlphaFoldDB" id="A0A0I9TCQ5"/>
<organism evidence="2 3">
    <name type="scientific">Mycobacterium haemophilum</name>
    <dbReference type="NCBI Taxonomy" id="29311"/>
    <lineage>
        <taxon>Bacteria</taxon>
        <taxon>Bacillati</taxon>
        <taxon>Actinomycetota</taxon>
        <taxon>Actinomycetes</taxon>
        <taxon>Mycobacteriales</taxon>
        <taxon>Mycobacteriaceae</taxon>
        <taxon>Mycobacterium</taxon>
    </lineage>
</organism>
<keyword evidence="1" id="KW-0812">Transmembrane</keyword>
<evidence type="ECO:0000313" key="2">
    <source>
        <dbReference type="EMBL" id="KLO34287.1"/>
    </source>
</evidence>
<evidence type="ECO:0000313" key="3">
    <source>
        <dbReference type="Proteomes" id="UP000036334"/>
    </source>
</evidence>
<feature type="transmembrane region" description="Helical" evidence="1">
    <location>
        <begin position="54"/>
        <end position="73"/>
    </location>
</feature>
<dbReference type="RefSeq" id="WP_047316699.1">
    <property type="nucleotide sequence ID" value="NZ_LDPQ01000035.1"/>
</dbReference>
<comment type="caution">
    <text evidence="2">The sequence shown here is derived from an EMBL/GenBank/DDBJ whole genome shotgun (WGS) entry which is preliminary data.</text>
</comment>
<dbReference type="Proteomes" id="UP000036334">
    <property type="component" value="Unassembled WGS sequence"/>
</dbReference>
<feature type="transmembrane region" description="Helical" evidence="1">
    <location>
        <begin position="24"/>
        <end position="42"/>
    </location>
</feature>
<name>A0A0I9TCQ5_9MYCO</name>